<dbReference type="Proteomes" id="UP000284706">
    <property type="component" value="Unassembled WGS sequence"/>
</dbReference>
<protein>
    <submittedName>
        <fullName evidence="2">Uncharacterized protein</fullName>
    </submittedName>
</protein>
<reference evidence="2 3" key="1">
    <citation type="journal article" date="2018" name="Evol. Lett.">
        <title>Horizontal gene cluster transfer increased hallucinogenic mushroom diversity.</title>
        <authorList>
            <person name="Reynolds H.T."/>
            <person name="Vijayakumar V."/>
            <person name="Gluck-Thaler E."/>
            <person name="Korotkin H.B."/>
            <person name="Matheny P.B."/>
            <person name="Slot J.C."/>
        </authorList>
    </citation>
    <scope>NUCLEOTIDE SEQUENCE [LARGE SCALE GENOMIC DNA]</scope>
    <source>
        <strain evidence="2 3">SRW20</strain>
    </source>
</reference>
<evidence type="ECO:0000313" key="3">
    <source>
        <dbReference type="Proteomes" id="UP000284706"/>
    </source>
</evidence>
<comment type="caution">
    <text evidence="2">The sequence shown here is derived from an EMBL/GenBank/DDBJ whole genome shotgun (WGS) entry which is preliminary data.</text>
</comment>
<dbReference type="InParanoid" id="A0A409X8L5"/>
<sequence>MVFSIRVILSQKIQKADKGVVHEEWIMIGGLQEVLSEGSRVQLWMEEAEGEERTVHEGEIVQVQIIQETWTSCRIKTSNTAPGPAVTLLVPLRHVKLGIVAQLIYWMAYRHSPDTYFSKALLDRVNPRSRQRPTNLSRRTSKDYRSSFANPDPDPERPSLAIIAEEDEEWV</sequence>
<organism evidence="2 3">
    <name type="scientific">Gymnopilus dilepis</name>
    <dbReference type="NCBI Taxonomy" id="231916"/>
    <lineage>
        <taxon>Eukaryota</taxon>
        <taxon>Fungi</taxon>
        <taxon>Dikarya</taxon>
        <taxon>Basidiomycota</taxon>
        <taxon>Agaricomycotina</taxon>
        <taxon>Agaricomycetes</taxon>
        <taxon>Agaricomycetidae</taxon>
        <taxon>Agaricales</taxon>
        <taxon>Agaricineae</taxon>
        <taxon>Hymenogastraceae</taxon>
        <taxon>Gymnopilus</taxon>
    </lineage>
</organism>
<evidence type="ECO:0000256" key="1">
    <source>
        <dbReference type="SAM" id="MobiDB-lite"/>
    </source>
</evidence>
<dbReference type="EMBL" id="NHYE01003938">
    <property type="protein sequence ID" value="PPQ87133.1"/>
    <property type="molecule type" value="Genomic_DNA"/>
</dbReference>
<feature type="region of interest" description="Disordered" evidence="1">
    <location>
        <begin position="128"/>
        <end position="160"/>
    </location>
</feature>
<proteinExistence type="predicted"/>
<accession>A0A409X8L5</accession>
<gene>
    <name evidence="2" type="ORF">CVT26_008396</name>
</gene>
<evidence type="ECO:0000313" key="2">
    <source>
        <dbReference type="EMBL" id="PPQ87133.1"/>
    </source>
</evidence>
<name>A0A409X8L5_9AGAR</name>
<keyword evidence="3" id="KW-1185">Reference proteome</keyword>
<dbReference type="AlphaFoldDB" id="A0A409X8L5"/>